<evidence type="ECO:0000313" key="2">
    <source>
        <dbReference type="EMBL" id="PWG65024.1"/>
    </source>
</evidence>
<accession>A0A2U2N7R1</accession>
<name>A0A2U2N7R1_9BIFI</name>
<protein>
    <submittedName>
        <fullName evidence="2">Uncharacterized protein</fullName>
    </submittedName>
</protein>
<evidence type="ECO:0000313" key="3">
    <source>
        <dbReference type="Proteomes" id="UP000245876"/>
    </source>
</evidence>
<dbReference type="Proteomes" id="UP000245876">
    <property type="component" value="Unassembled WGS sequence"/>
</dbReference>
<reference evidence="2 3" key="1">
    <citation type="journal article" date="2018" name="Int. J. Syst. Evol. Microbiol.">
        <title>Bifidobacterium callitrichidarum sp. nov. from the faeces of the emperor tamarin (Saguinus imperator).</title>
        <authorList>
            <person name="Modesto M."/>
            <person name="Michelini S."/>
            <person name="Sansosti M.C."/>
            <person name="De Filippo C."/>
            <person name="Cavalieri D."/>
            <person name="Qvirist L."/>
            <person name="Andlid T."/>
            <person name="Spiezio C."/>
            <person name="Sandri C."/>
            <person name="Pascarelli S."/>
            <person name="Sgorbati B."/>
            <person name="Mattarelli P."/>
        </authorList>
    </citation>
    <scope>NUCLEOTIDE SEQUENCE [LARGE SCALE GENOMIC DNA]</scope>
    <source>
        <strain evidence="2 3">TRI 5</strain>
    </source>
</reference>
<comment type="caution">
    <text evidence="2">The sequence shown here is derived from an EMBL/GenBank/DDBJ whole genome shotgun (WGS) entry which is preliminary data.</text>
</comment>
<dbReference type="OrthoDB" id="3233258at2"/>
<keyword evidence="3" id="KW-1185">Reference proteome</keyword>
<evidence type="ECO:0000256" key="1">
    <source>
        <dbReference type="SAM" id="MobiDB-lite"/>
    </source>
</evidence>
<feature type="region of interest" description="Disordered" evidence="1">
    <location>
        <begin position="1"/>
        <end position="27"/>
    </location>
</feature>
<sequence>MGYAVDYRPNRKRARRQTPQNKAQRTKDIRNAVRWNLAQLEHDTLGAETISRDMVCGLLRLGKIAPTADPTGDHVLQELISKGVVLRPAKRAGVQVFDRADLLASLKSWAGVQ</sequence>
<organism evidence="2 3">
    <name type="scientific">Bifidobacterium callitrichidarum</name>
    <dbReference type="NCBI Taxonomy" id="2052941"/>
    <lineage>
        <taxon>Bacteria</taxon>
        <taxon>Bacillati</taxon>
        <taxon>Actinomycetota</taxon>
        <taxon>Actinomycetes</taxon>
        <taxon>Bifidobacteriales</taxon>
        <taxon>Bifidobacteriaceae</taxon>
        <taxon>Bifidobacterium</taxon>
    </lineage>
</organism>
<gene>
    <name evidence="2" type="ORF">DF196_07725</name>
</gene>
<dbReference type="RefSeq" id="WP_109057276.1">
    <property type="nucleotide sequence ID" value="NZ_QFFM01000014.1"/>
</dbReference>
<proteinExistence type="predicted"/>
<dbReference type="EMBL" id="QFFM01000014">
    <property type="protein sequence ID" value="PWG65024.1"/>
    <property type="molecule type" value="Genomic_DNA"/>
</dbReference>
<dbReference type="AlphaFoldDB" id="A0A2U2N7R1"/>